<dbReference type="AlphaFoldDB" id="A0A183U267"/>
<dbReference type="EMBL" id="UYWY01002697">
    <property type="protein sequence ID" value="VDM28304.1"/>
    <property type="molecule type" value="Genomic_DNA"/>
</dbReference>
<evidence type="ECO:0000256" key="1">
    <source>
        <dbReference type="SAM" id="SignalP"/>
    </source>
</evidence>
<name>A0A183U267_TOXCA</name>
<feature type="signal peptide" evidence="1">
    <location>
        <begin position="1"/>
        <end position="19"/>
    </location>
</feature>
<reference evidence="2 3" key="2">
    <citation type="submission" date="2018-11" db="EMBL/GenBank/DDBJ databases">
        <authorList>
            <consortium name="Pathogen Informatics"/>
        </authorList>
    </citation>
    <scope>NUCLEOTIDE SEQUENCE [LARGE SCALE GENOMIC DNA]</scope>
</reference>
<evidence type="ECO:0000313" key="2">
    <source>
        <dbReference type="EMBL" id="VDM28304.1"/>
    </source>
</evidence>
<feature type="chain" id="PRO_5044552967" evidence="1">
    <location>
        <begin position="20"/>
        <end position="82"/>
    </location>
</feature>
<evidence type="ECO:0000313" key="4">
    <source>
        <dbReference type="WBParaSite" id="TCNE_0000258701-mRNA-1"/>
    </source>
</evidence>
<evidence type="ECO:0000313" key="3">
    <source>
        <dbReference type="Proteomes" id="UP000050794"/>
    </source>
</evidence>
<sequence length="82" mass="9432">MHRCAALMFACLLIALTNAEPNRDETPSRLGIRRAEAAKYISESARMLRSLRRHTKIPLPLPVDDDSFIFRATRRPLQSYPH</sequence>
<dbReference type="WBParaSite" id="TCNE_0000258701-mRNA-1">
    <property type="protein sequence ID" value="TCNE_0000258701-mRNA-1"/>
    <property type="gene ID" value="TCNE_0000258701"/>
</dbReference>
<protein>
    <submittedName>
        <fullName evidence="2 4">Uncharacterized protein</fullName>
    </submittedName>
</protein>
<reference evidence="4" key="1">
    <citation type="submission" date="2016-06" db="UniProtKB">
        <authorList>
            <consortium name="WormBaseParasite"/>
        </authorList>
    </citation>
    <scope>IDENTIFICATION</scope>
</reference>
<proteinExistence type="predicted"/>
<organism evidence="3 4">
    <name type="scientific">Toxocara canis</name>
    <name type="common">Canine roundworm</name>
    <dbReference type="NCBI Taxonomy" id="6265"/>
    <lineage>
        <taxon>Eukaryota</taxon>
        <taxon>Metazoa</taxon>
        <taxon>Ecdysozoa</taxon>
        <taxon>Nematoda</taxon>
        <taxon>Chromadorea</taxon>
        <taxon>Rhabditida</taxon>
        <taxon>Spirurina</taxon>
        <taxon>Ascaridomorpha</taxon>
        <taxon>Ascaridoidea</taxon>
        <taxon>Toxocaridae</taxon>
        <taxon>Toxocara</taxon>
    </lineage>
</organism>
<keyword evidence="1" id="KW-0732">Signal</keyword>
<gene>
    <name evidence="2" type="ORF">TCNE_LOCUS2587</name>
</gene>
<dbReference type="Proteomes" id="UP000050794">
    <property type="component" value="Unassembled WGS sequence"/>
</dbReference>
<accession>A0A183U267</accession>
<keyword evidence="3" id="KW-1185">Reference proteome</keyword>